<proteinExistence type="predicted"/>
<accession>A0A8J4EI01</accession>
<dbReference type="AlphaFoldDB" id="A0A8J4EI01"/>
<dbReference type="Proteomes" id="UP000635606">
    <property type="component" value="Unassembled WGS sequence"/>
</dbReference>
<evidence type="ECO:0000313" key="1">
    <source>
        <dbReference type="EMBL" id="GIJ75534.1"/>
    </source>
</evidence>
<gene>
    <name evidence="1" type="ORF">Voc01_104510</name>
</gene>
<reference evidence="1" key="1">
    <citation type="submission" date="2021-01" db="EMBL/GenBank/DDBJ databases">
        <title>Whole genome shotgun sequence of Virgisporangium ochraceum NBRC 16418.</title>
        <authorList>
            <person name="Komaki H."/>
            <person name="Tamura T."/>
        </authorList>
    </citation>
    <scope>NUCLEOTIDE SEQUENCE</scope>
    <source>
        <strain evidence="1">NBRC 16418</strain>
    </source>
</reference>
<comment type="caution">
    <text evidence="1">The sequence shown here is derived from an EMBL/GenBank/DDBJ whole genome shotgun (WGS) entry which is preliminary data.</text>
</comment>
<organism evidence="1 2">
    <name type="scientific">Virgisporangium ochraceum</name>
    <dbReference type="NCBI Taxonomy" id="65505"/>
    <lineage>
        <taxon>Bacteria</taxon>
        <taxon>Bacillati</taxon>
        <taxon>Actinomycetota</taxon>
        <taxon>Actinomycetes</taxon>
        <taxon>Micromonosporales</taxon>
        <taxon>Micromonosporaceae</taxon>
        <taxon>Virgisporangium</taxon>
    </lineage>
</organism>
<evidence type="ECO:0000313" key="2">
    <source>
        <dbReference type="Proteomes" id="UP000635606"/>
    </source>
</evidence>
<dbReference type="InterPro" id="IPR056510">
    <property type="entry name" value="WapI"/>
</dbReference>
<dbReference type="EMBL" id="BOPH01000166">
    <property type="protein sequence ID" value="GIJ75534.1"/>
    <property type="molecule type" value="Genomic_DNA"/>
</dbReference>
<protein>
    <submittedName>
        <fullName evidence="1">Uncharacterized protein</fullName>
    </submittedName>
</protein>
<sequence length="148" mass="16394">MRVVGFQFPDADDRAKRCSWHMVEGTATCAEGSWSWRYPALTCDESPRLSAWLRSIADAEESRLAGPGGTEGPAATLSFVEPNLSLALVGWARRAALIDIGLDLEFAPPWQPRRAAGSPYRVRCEVDREHLLQAADDWDAEIAPYPDH</sequence>
<name>A0A8J4EI01_9ACTN</name>
<dbReference type="Pfam" id="PF24716">
    <property type="entry name" value="WapI"/>
    <property type="match status" value="1"/>
</dbReference>
<keyword evidence="2" id="KW-1185">Reference proteome</keyword>